<evidence type="ECO:0000259" key="2">
    <source>
        <dbReference type="Pfam" id="PF13639"/>
    </source>
</evidence>
<feature type="non-terminal residue" evidence="3">
    <location>
        <position position="419"/>
    </location>
</feature>
<dbReference type="Pfam" id="PF13639">
    <property type="entry name" value="zf-RING_2"/>
    <property type="match status" value="1"/>
</dbReference>
<dbReference type="InterPro" id="IPR013083">
    <property type="entry name" value="Znf_RING/FYVE/PHD"/>
</dbReference>
<feature type="region of interest" description="Disordered" evidence="1">
    <location>
        <begin position="59"/>
        <end position="131"/>
    </location>
</feature>
<evidence type="ECO:0000313" key="3">
    <source>
        <dbReference type="EMBL" id="KAH9302355.1"/>
    </source>
</evidence>
<name>A0AA38CKN1_TAXCH</name>
<dbReference type="Gene3D" id="3.30.40.10">
    <property type="entry name" value="Zinc/RING finger domain, C3HC4 (zinc finger)"/>
    <property type="match status" value="1"/>
</dbReference>
<comment type="caution">
    <text evidence="3">The sequence shown here is derived from an EMBL/GenBank/DDBJ whole genome shotgun (WGS) entry which is preliminary data.</text>
</comment>
<dbReference type="AlphaFoldDB" id="A0AA38CKN1"/>
<sequence length="419" mass="48378">GFCFSVGGWKFSSNCVITLSWSIEEMTARISPHSDYWLLFGGNESNDEEEETSPDMDLWLLFGGNESNGEEEEIEDIDDEGNEEENGSSDEEENGSSDEEENESNDDEENERNNGGGLEEENESNDENKGPINWFAHWRERHFLKPKQEQSVLQEAEQYRKRNPEGTQKEVIAKRAEVAMHETPKTLVTSQTTMKIHDIQSSLQSAFKALEYYKERDGQFDHMKAESLRVKAERDQLGEKKNKIAYDLQKTKQEVQSYKQKFEIKSIQTAQLQARFDALEQDLKCAKEENCRIYKEKEKLTEDLEYSRLQVEYYRRIDNLKDALKSVAEFRELRQVLQQKNNSDPGSSKKQTGVGTEVSTNRRYVLNVHEVDDSLNCPICFEPWSKSAEHLICSLACGHFFGRSCITSWINMTRTGSSK</sequence>
<dbReference type="InterPro" id="IPR037381">
    <property type="entry name" value="RFWD3"/>
</dbReference>
<feature type="compositionally biased region" description="Acidic residues" evidence="1">
    <location>
        <begin position="68"/>
        <end position="110"/>
    </location>
</feature>
<dbReference type="EMBL" id="JAHRHJ020000009">
    <property type="protein sequence ID" value="KAH9302355.1"/>
    <property type="molecule type" value="Genomic_DNA"/>
</dbReference>
<dbReference type="PANTHER" id="PTHR16047:SF7">
    <property type="entry name" value="E3 UBIQUITIN-PROTEIN LIGASE RFWD3"/>
    <property type="match status" value="1"/>
</dbReference>
<keyword evidence="4" id="KW-1185">Reference proteome</keyword>
<accession>A0AA38CKN1</accession>
<dbReference type="Proteomes" id="UP000824469">
    <property type="component" value="Unassembled WGS sequence"/>
</dbReference>
<dbReference type="InterPro" id="IPR001841">
    <property type="entry name" value="Znf_RING"/>
</dbReference>
<dbReference type="GO" id="GO:0005634">
    <property type="term" value="C:nucleus"/>
    <property type="evidence" value="ECO:0007669"/>
    <property type="project" value="InterPro"/>
</dbReference>
<gene>
    <name evidence="3" type="ORF">KI387_013938</name>
</gene>
<evidence type="ECO:0000313" key="4">
    <source>
        <dbReference type="Proteomes" id="UP000824469"/>
    </source>
</evidence>
<feature type="domain" description="RING-type" evidence="2">
    <location>
        <begin position="376"/>
        <end position="414"/>
    </location>
</feature>
<dbReference type="GO" id="GO:0016567">
    <property type="term" value="P:protein ubiquitination"/>
    <property type="evidence" value="ECO:0007669"/>
    <property type="project" value="InterPro"/>
</dbReference>
<dbReference type="SUPFAM" id="SSF57850">
    <property type="entry name" value="RING/U-box"/>
    <property type="match status" value="1"/>
</dbReference>
<reference evidence="3 4" key="1">
    <citation type="journal article" date="2021" name="Nat. Plants">
        <title>The Taxus genome provides insights into paclitaxel biosynthesis.</title>
        <authorList>
            <person name="Xiong X."/>
            <person name="Gou J."/>
            <person name="Liao Q."/>
            <person name="Li Y."/>
            <person name="Zhou Q."/>
            <person name="Bi G."/>
            <person name="Li C."/>
            <person name="Du R."/>
            <person name="Wang X."/>
            <person name="Sun T."/>
            <person name="Guo L."/>
            <person name="Liang H."/>
            <person name="Lu P."/>
            <person name="Wu Y."/>
            <person name="Zhang Z."/>
            <person name="Ro D.K."/>
            <person name="Shang Y."/>
            <person name="Huang S."/>
            <person name="Yan J."/>
        </authorList>
    </citation>
    <scope>NUCLEOTIDE SEQUENCE [LARGE SCALE GENOMIC DNA]</scope>
    <source>
        <strain evidence="3">Ta-2019</strain>
    </source>
</reference>
<dbReference type="GO" id="GO:0036297">
    <property type="term" value="P:interstrand cross-link repair"/>
    <property type="evidence" value="ECO:0007669"/>
    <property type="project" value="InterPro"/>
</dbReference>
<dbReference type="PANTHER" id="PTHR16047">
    <property type="entry name" value="RFWD3 PROTEIN"/>
    <property type="match status" value="1"/>
</dbReference>
<proteinExistence type="predicted"/>
<evidence type="ECO:0000256" key="1">
    <source>
        <dbReference type="SAM" id="MobiDB-lite"/>
    </source>
</evidence>
<dbReference type="GO" id="GO:0004842">
    <property type="term" value="F:ubiquitin-protein transferase activity"/>
    <property type="evidence" value="ECO:0007669"/>
    <property type="project" value="InterPro"/>
</dbReference>
<organism evidence="3 4">
    <name type="scientific">Taxus chinensis</name>
    <name type="common">Chinese yew</name>
    <name type="synonym">Taxus wallichiana var. chinensis</name>
    <dbReference type="NCBI Taxonomy" id="29808"/>
    <lineage>
        <taxon>Eukaryota</taxon>
        <taxon>Viridiplantae</taxon>
        <taxon>Streptophyta</taxon>
        <taxon>Embryophyta</taxon>
        <taxon>Tracheophyta</taxon>
        <taxon>Spermatophyta</taxon>
        <taxon>Pinopsida</taxon>
        <taxon>Pinidae</taxon>
        <taxon>Conifers II</taxon>
        <taxon>Cupressales</taxon>
        <taxon>Taxaceae</taxon>
        <taxon>Taxus</taxon>
    </lineage>
</organism>
<feature type="non-terminal residue" evidence="3">
    <location>
        <position position="1"/>
    </location>
</feature>
<protein>
    <recommendedName>
        <fullName evidence="2">RING-type domain-containing protein</fullName>
    </recommendedName>
</protein>